<dbReference type="Gene3D" id="3.40.50.150">
    <property type="entry name" value="Vaccinia Virus protein VP39"/>
    <property type="match status" value="1"/>
</dbReference>
<keyword evidence="2 4" id="KW-0808">Transferase</keyword>
<dbReference type="PANTHER" id="PTHR43861">
    <property type="entry name" value="TRANS-ACONITATE 2-METHYLTRANSFERASE-RELATED"/>
    <property type="match status" value="1"/>
</dbReference>
<dbReference type="GO" id="GO:0032259">
    <property type="term" value="P:methylation"/>
    <property type="evidence" value="ECO:0007669"/>
    <property type="project" value="UniProtKB-KW"/>
</dbReference>
<accession>A0A5M6IBM2</accession>
<sequence>MTDWTPPDWTPSDYLAFADHRLRPALDLLARVPLERPAHVVDLGCGTGTLTRHARTRWPDAAILGVDASPAMLARARAESAPDIAWAEADIATWTPPREARPDVLLSNAALHWLGDHDRLFPRLLSLLAPGGVLAVQMPRNFDRPSHALVKTVAADGPWADRFADLIARPAPVDPPDAYAARLLAAGAADLALWETDYQQILPGGPETIADVTRSTTLRPWLARLEDDPTKRDAFLAAYRARVAAAYTALPDGRTLFPFRRLFLIATRPDA</sequence>
<dbReference type="Gene3D" id="1.10.150.290">
    <property type="entry name" value="S-adenosyl-L-methionine-dependent methyltransferases"/>
    <property type="match status" value="1"/>
</dbReference>
<dbReference type="SUPFAM" id="SSF53335">
    <property type="entry name" value="S-adenosyl-L-methionine-dependent methyltransferases"/>
    <property type="match status" value="1"/>
</dbReference>
<dbReference type="EMBL" id="VWPJ01000008">
    <property type="protein sequence ID" value="KAA5605656.1"/>
    <property type="molecule type" value="Genomic_DNA"/>
</dbReference>
<dbReference type="AlphaFoldDB" id="A0A5M6IBM2"/>
<organism evidence="4 5">
    <name type="scientific">Roseospira marina</name>
    <dbReference type="NCBI Taxonomy" id="140057"/>
    <lineage>
        <taxon>Bacteria</taxon>
        <taxon>Pseudomonadati</taxon>
        <taxon>Pseudomonadota</taxon>
        <taxon>Alphaproteobacteria</taxon>
        <taxon>Rhodospirillales</taxon>
        <taxon>Rhodospirillaceae</taxon>
        <taxon>Roseospira</taxon>
    </lineage>
</organism>
<proteinExistence type="predicted"/>
<protein>
    <submittedName>
        <fullName evidence="4">Methyltransferase domain-containing protein</fullName>
    </submittedName>
</protein>
<reference evidence="4 5" key="1">
    <citation type="submission" date="2019-09" db="EMBL/GenBank/DDBJ databases">
        <title>Genome sequence of Roseospira marina, one of the more divergent members of the non-sulfur purple photosynthetic bacterial family, the Rhodospirillaceae.</title>
        <authorList>
            <person name="Meyer T."/>
            <person name="Kyndt J."/>
        </authorList>
    </citation>
    <scope>NUCLEOTIDE SEQUENCE [LARGE SCALE GENOMIC DNA]</scope>
    <source>
        <strain evidence="4 5">DSM 15113</strain>
    </source>
</reference>
<dbReference type="Pfam" id="PF13649">
    <property type="entry name" value="Methyltransf_25"/>
    <property type="match status" value="1"/>
</dbReference>
<evidence type="ECO:0000313" key="5">
    <source>
        <dbReference type="Proteomes" id="UP000324065"/>
    </source>
</evidence>
<keyword evidence="5" id="KW-1185">Reference proteome</keyword>
<dbReference type="RefSeq" id="WP_150062367.1">
    <property type="nucleotide sequence ID" value="NZ_JACHII010000002.1"/>
</dbReference>
<keyword evidence="1 4" id="KW-0489">Methyltransferase</keyword>
<dbReference type="InterPro" id="IPR041698">
    <property type="entry name" value="Methyltransf_25"/>
</dbReference>
<evidence type="ECO:0000313" key="4">
    <source>
        <dbReference type="EMBL" id="KAA5605656.1"/>
    </source>
</evidence>
<dbReference type="InterPro" id="IPR029063">
    <property type="entry name" value="SAM-dependent_MTases_sf"/>
</dbReference>
<gene>
    <name evidence="4" type="ORF">F1188_10515</name>
</gene>
<dbReference type="GO" id="GO:0030798">
    <property type="term" value="F:trans-aconitate 2-methyltransferase activity"/>
    <property type="evidence" value="ECO:0007669"/>
    <property type="project" value="InterPro"/>
</dbReference>
<evidence type="ECO:0000256" key="1">
    <source>
        <dbReference type="ARBA" id="ARBA00022603"/>
    </source>
</evidence>
<feature type="domain" description="Methyltransferase" evidence="3">
    <location>
        <begin position="40"/>
        <end position="132"/>
    </location>
</feature>
<dbReference type="CDD" id="cd02440">
    <property type="entry name" value="AdoMet_MTases"/>
    <property type="match status" value="1"/>
</dbReference>
<name>A0A5M6IBM2_9PROT</name>
<comment type="caution">
    <text evidence="4">The sequence shown here is derived from an EMBL/GenBank/DDBJ whole genome shotgun (WGS) entry which is preliminary data.</text>
</comment>
<dbReference type="PANTHER" id="PTHR43861:SF1">
    <property type="entry name" value="TRANS-ACONITATE 2-METHYLTRANSFERASE"/>
    <property type="match status" value="1"/>
</dbReference>
<evidence type="ECO:0000259" key="3">
    <source>
        <dbReference type="Pfam" id="PF13649"/>
    </source>
</evidence>
<dbReference type="OrthoDB" id="9795085at2"/>
<evidence type="ECO:0000256" key="2">
    <source>
        <dbReference type="ARBA" id="ARBA00022679"/>
    </source>
</evidence>
<dbReference type="Proteomes" id="UP000324065">
    <property type="component" value="Unassembled WGS sequence"/>
</dbReference>
<dbReference type="InterPro" id="IPR023149">
    <property type="entry name" value="Trans_acon_MeTrfase_C"/>
</dbReference>